<reference evidence="2" key="1">
    <citation type="submission" date="2020-04" db="EMBL/GenBank/DDBJ databases">
        <authorList>
            <person name="Zhang T."/>
        </authorList>
    </citation>
    <scope>NUCLEOTIDE SEQUENCE</scope>
    <source>
        <strain evidence="2">HKST-UBA01</strain>
    </source>
</reference>
<feature type="chain" id="PRO_5037788965" description="LamG domain-containing protein" evidence="1">
    <location>
        <begin position="22"/>
        <end position="229"/>
    </location>
</feature>
<organism evidence="2 3">
    <name type="scientific">Eiseniibacteriota bacterium</name>
    <dbReference type="NCBI Taxonomy" id="2212470"/>
    <lineage>
        <taxon>Bacteria</taxon>
        <taxon>Candidatus Eiseniibacteriota</taxon>
    </lineage>
</organism>
<evidence type="ECO:0000256" key="1">
    <source>
        <dbReference type="SAM" id="SignalP"/>
    </source>
</evidence>
<feature type="signal peptide" evidence="1">
    <location>
        <begin position="1"/>
        <end position="21"/>
    </location>
</feature>
<name>A0A956M0K0_UNCEI</name>
<accession>A0A956M0K0</accession>
<evidence type="ECO:0000313" key="2">
    <source>
        <dbReference type="EMBL" id="MCA9728874.1"/>
    </source>
</evidence>
<protein>
    <recommendedName>
        <fullName evidence="4">LamG domain-containing protein</fullName>
    </recommendedName>
</protein>
<dbReference type="Proteomes" id="UP000697710">
    <property type="component" value="Unassembled WGS sequence"/>
</dbReference>
<sequence>MKVRQLLIASVGLVLAIPAIAGSPFSENWDSYPTGQSMHGVGGWHGWDGNAAATAFTSNAQAQSSPNSIAISPTSDLVHEFSGYNTGQVTVTAWSYVPSSTIGQQYFIMLNTYADGGPYNWSTELLFENGVLTNDGSGATFPLVNDAWTELRIEIDFDADTQTFYYDGNFFDQTSWVDGVSGGGVANLAAMDLFSNGATEVYWDDISIEPAGPTPVQESSWGAIKATFK</sequence>
<evidence type="ECO:0000313" key="3">
    <source>
        <dbReference type="Proteomes" id="UP000697710"/>
    </source>
</evidence>
<dbReference type="AlphaFoldDB" id="A0A956M0K0"/>
<comment type="caution">
    <text evidence="2">The sequence shown here is derived from an EMBL/GenBank/DDBJ whole genome shotgun (WGS) entry which is preliminary data.</text>
</comment>
<reference evidence="2" key="2">
    <citation type="journal article" date="2021" name="Microbiome">
        <title>Successional dynamics and alternative stable states in a saline activated sludge microbial community over 9 years.</title>
        <authorList>
            <person name="Wang Y."/>
            <person name="Ye J."/>
            <person name="Ju F."/>
            <person name="Liu L."/>
            <person name="Boyd J.A."/>
            <person name="Deng Y."/>
            <person name="Parks D.H."/>
            <person name="Jiang X."/>
            <person name="Yin X."/>
            <person name="Woodcroft B.J."/>
            <person name="Tyson G.W."/>
            <person name="Hugenholtz P."/>
            <person name="Polz M.F."/>
            <person name="Zhang T."/>
        </authorList>
    </citation>
    <scope>NUCLEOTIDE SEQUENCE</scope>
    <source>
        <strain evidence="2">HKST-UBA01</strain>
    </source>
</reference>
<gene>
    <name evidence="2" type="ORF">KC729_14380</name>
</gene>
<keyword evidence="1" id="KW-0732">Signal</keyword>
<dbReference type="EMBL" id="JAGQHR010000500">
    <property type="protein sequence ID" value="MCA9728874.1"/>
    <property type="molecule type" value="Genomic_DNA"/>
</dbReference>
<proteinExistence type="predicted"/>
<evidence type="ECO:0008006" key="4">
    <source>
        <dbReference type="Google" id="ProtNLM"/>
    </source>
</evidence>